<keyword evidence="1" id="KW-1133">Transmembrane helix</keyword>
<reference evidence="2 3" key="1">
    <citation type="submission" date="2019-10" db="EMBL/GenBank/DDBJ databases">
        <authorList>
            <person name="Palmer J.M."/>
        </authorList>
    </citation>
    <scope>NUCLEOTIDE SEQUENCE [LARGE SCALE GENOMIC DNA]</scope>
    <source>
        <strain evidence="2 3">TWF696</strain>
    </source>
</reference>
<feature type="transmembrane region" description="Helical" evidence="1">
    <location>
        <begin position="119"/>
        <end position="142"/>
    </location>
</feature>
<dbReference type="Proteomes" id="UP001375240">
    <property type="component" value="Unassembled WGS sequence"/>
</dbReference>
<protein>
    <submittedName>
        <fullName evidence="2">Uncharacterized protein</fullName>
    </submittedName>
</protein>
<proteinExistence type="predicted"/>
<comment type="caution">
    <text evidence="2">The sequence shown here is derived from an EMBL/GenBank/DDBJ whole genome shotgun (WGS) entry which is preliminary data.</text>
</comment>
<keyword evidence="3" id="KW-1185">Reference proteome</keyword>
<evidence type="ECO:0000313" key="2">
    <source>
        <dbReference type="EMBL" id="KAK6358930.1"/>
    </source>
</evidence>
<dbReference type="AlphaFoldDB" id="A0AAV9VGQ3"/>
<accession>A0AAV9VGQ3</accession>
<dbReference type="EMBL" id="JAVHNQ010000001">
    <property type="protein sequence ID" value="KAK6358930.1"/>
    <property type="molecule type" value="Genomic_DNA"/>
</dbReference>
<keyword evidence="1" id="KW-0472">Membrane</keyword>
<name>A0AAV9VGQ3_9PEZI</name>
<keyword evidence="1" id="KW-0812">Transmembrane</keyword>
<organism evidence="2 3">
    <name type="scientific">Orbilia brochopaga</name>
    <dbReference type="NCBI Taxonomy" id="3140254"/>
    <lineage>
        <taxon>Eukaryota</taxon>
        <taxon>Fungi</taxon>
        <taxon>Dikarya</taxon>
        <taxon>Ascomycota</taxon>
        <taxon>Pezizomycotina</taxon>
        <taxon>Orbiliomycetes</taxon>
        <taxon>Orbiliales</taxon>
        <taxon>Orbiliaceae</taxon>
        <taxon>Orbilia</taxon>
    </lineage>
</organism>
<gene>
    <name evidence="2" type="ORF">TWF696_000104</name>
</gene>
<evidence type="ECO:0000256" key="1">
    <source>
        <dbReference type="SAM" id="Phobius"/>
    </source>
</evidence>
<evidence type="ECO:0000313" key="3">
    <source>
        <dbReference type="Proteomes" id="UP001375240"/>
    </source>
</evidence>
<sequence>MSTVAPHYLATPFNSTIQNCFLEEPLTTVYKDQCYVVVDPSLITPAATQSLIRCCLGRLDTVEGCGYQCISNYTQDDVPNTNWWSSCVKEASLYDRVGSNTTNPPVCAVRPSGSGAGSLAVTGAQTLLSVMAILGIVLPVIMG</sequence>